<evidence type="ECO:0000313" key="1">
    <source>
        <dbReference type="EMBL" id="MBX65156.1"/>
    </source>
</evidence>
<proteinExistence type="predicted"/>
<dbReference type="AlphaFoldDB" id="A0A2P2QDV4"/>
<name>A0A2P2QDV4_RHIMU</name>
<sequence>MYKISVAGAAPQMAHLKSCKSCF</sequence>
<reference evidence="1" key="1">
    <citation type="submission" date="2018-02" db="EMBL/GenBank/DDBJ databases">
        <title>Rhizophora mucronata_Transcriptome.</title>
        <authorList>
            <person name="Meera S.P."/>
            <person name="Sreeshan A."/>
            <person name="Augustine A."/>
        </authorList>
    </citation>
    <scope>NUCLEOTIDE SEQUENCE</scope>
    <source>
        <tissue evidence="1">Leaf</tissue>
    </source>
</reference>
<dbReference type="EMBL" id="GGEC01084672">
    <property type="protein sequence ID" value="MBX65156.1"/>
    <property type="molecule type" value="Transcribed_RNA"/>
</dbReference>
<protein>
    <submittedName>
        <fullName evidence="1">Uncharacterized protein</fullName>
    </submittedName>
</protein>
<organism evidence="1">
    <name type="scientific">Rhizophora mucronata</name>
    <name type="common">Asiatic mangrove</name>
    <dbReference type="NCBI Taxonomy" id="61149"/>
    <lineage>
        <taxon>Eukaryota</taxon>
        <taxon>Viridiplantae</taxon>
        <taxon>Streptophyta</taxon>
        <taxon>Embryophyta</taxon>
        <taxon>Tracheophyta</taxon>
        <taxon>Spermatophyta</taxon>
        <taxon>Magnoliopsida</taxon>
        <taxon>eudicotyledons</taxon>
        <taxon>Gunneridae</taxon>
        <taxon>Pentapetalae</taxon>
        <taxon>rosids</taxon>
        <taxon>fabids</taxon>
        <taxon>Malpighiales</taxon>
        <taxon>Rhizophoraceae</taxon>
        <taxon>Rhizophora</taxon>
    </lineage>
</organism>
<accession>A0A2P2QDV4</accession>